<comment type="catalytic activity">
    <reaction evidence="6 7">
        <text>UDP-alpha-D-glucose + 2 NAD(+) + H2O = UDP-alpha-D-glucuronate + 2 NADH + 3 H(+)</text>
        <dbReference type="Rhea" id="RHEA:23596"/>
        <dbReference type="ChEBI" id="CHEBI:15377"/>
        <dbReference type="ChEBI" id="CHEBI:15378"/>
        <dbReference type="ChEBI" id="CHEBI:57540"/>
        <dbReference type="ChEBI" id="CHEBI:57945"/>
        <dbReference type="ChEBI" id="CHEBI:58052"/>
        <dbReference type="ChEBI" id="CHEBI:58885"/>
        <dbReference type="EC" id="1.1.1.22"/>
    </reaction>
</comment>
<dbReference type="InterPro" id="IPR013328">
    <property type="entry name" value="6PGD_dom2"/>
</dbReference>
<dbReference type="UniPathway" id="UPA00038">
    <property type="reaction ID" value="UER00491"/>
</dbReference>
<evidence type="ECO:0000256" key="2">
    <source>
        <dbReference type="ARBA" id="ARBA00006601"/>
    </source>
</evidence>
<dbReference type="InterPro" id="IPR014027">
    <property type="entry name" value="UDP-Glc/GDP-Man_DH_C"/>
</dbReference>
<dbReference type="InterPro" id="IPR017476">
    <property type="entry name" value="UDP-Glc/GDP-Man"/>
</dbReference>
<gene>
    <name evidence="12" type="ORF">LY56_01280</name>
</gene>
<dbReference type="NCBIfam" id="TIGR03026">
    <property type="entry name" value="NDP-sugDHase"/>
    <property type="match status" value="1"/>
</dbReference>
<dbReference type="AlphaFoldDB" id="A0A2W7QR18"/>
<reference evidence="12 13" key="1">
    <citation type="submission" date="2018-06" db="EMBL/GenBank/DDBJ databases">
        <title>Genomic Encyclopedia of Archaeal and Bacterial Type Strains, Phase II (KMG-II): from individual species to whole genera.</title>
        <authorList>
            <person name="Goeker M."/>
        </authorList>
    </citation>
    <scope>NUCLEOTIDE SEQUENCE [LARGE SCALE GENOMIC DNA]</scope>
    <source>
        <strain evidence="12 13">DSM 13087</strain>
    </source>
</reference>
<dbReference type="InterPro" id="IPR008927">
    <property type="entry name" value="6-PGluconate_DH-like_C_sf"/>
</dbReference>
<feature type="binding site" evidence="10">
    <location>
        <position position="145"/>
    </location>
    <ligand>
        <name>NAD(+)</name>
        <dbReference type="ChEBI" id="CHEBI:57540"/>
    </ligand>
</feature>
<dbReference type="PANTHER" id="PTHR43750">
    <property type="entry name" value="UDP-GLUCOSE 6-DEHYDROGENASE TUAD"/>
    <property type="match status" value="1"/>
</dbReference>
<feature type="binding site" evidence="9">
    <location>
        <begin position="242"/>
        <end position="246"/>
    </location>
    <ligand>
        <name>substrate</name>
    </ligand>
</feature>
<keyword evidence="5 7" id="KW-0520">NAD</keyword>
<dbReference type="Proteomes" id="UP000249364">
    <property type="component" value="Unassembled WGS sequence"/>
</dbReference>
<dbReference type="Gene3D" id="3.40.50.720">
    <property type="entry name" value="NAD(P)-binding Rossmann-like Domain"/>
    <property type="match status" value="2"/>
</dbReference>
<evidence type="ECO:0000256" key="3">
    <source>
        <dbReference type="ARBA" id="ARBA00012954"/>
    </source>
</evidence>
<dbReference type="InterPro" id="IPR028357">
    <property type="entry name" value="UDPglc_DH_bac"/>
</dbReference>
<keyword evidence="13" id="KW-1185">Reference proteome</keyword>
<dbReference type="InterPro" id="IPR001732">
    <property type="entry name" value="UDP-Glc/GDP-Man_DH_N"/>
</dbReference>
<evidence type="ECO:0000256" key="10">
    <source>
        <dbReference type="PIRSR" id="PIRSR500134-3"/>
    </source>
</evidence>
<accession>A0A2W7QR18</accession>
<comment type="caution">
    <text evidence="12">The sequence shown here is derived from an EMBL/GenBank/DDBJ whole genome shotgun (WGS) entry which is preliminary data.</text>
</comment>
<dbReference type="SUPFAM" id="SSF51735">
    <property type="entry name" value="NAD(P)-binding Rossmann-fold domains"/>
    <property type="match status" value="1"/>
</dbReference>
<evidence type="ECO:0000313" key="13">
    <source>
        <dbReference type="Proteomes" id="UP000249364"/>
    </source>
</evidence>
<proteinExistence type="inferred from homology"/>
<dbReference type="EC" id="1.1.1.22" evidence="3 7"/>
<feature type="binding site" evidence="10">
    <location>
        <position position="118"/>
    </location>
    <ligand>
        <name>NAD(+)</name>
        <dbReference type="ChEBI" id="CHEBI:57540"/>
    </ligand>
</feature>
<dbReference type="RefSeq" id="WP_071468529.1">
    <property type="nucleotide sequence ID" value="NZ_MEHT01000007.1"/>
</dbReference>
<dbReference type="Pfam" id="PF03721">
    <property type="entry name" value="UDPG_MGDP_dh_N"/>
    <property type="match status" value="1"/>
</dbReference>
<keyword evidence="4 7" id="KW-0560">Oxidoreductase</keyword>
<evidence type="ECO:0000256" key="7">
    <source>
        <dbReference type="PIRNR" id="PIRNR000124"/>
    </source>
</evidence>
<evidence type="ECO:0000313" key="12">
    <source>
        <dbReference type="EMBL" id="PZX46307.1"/>
    </source>
</evidence>
<dbReference type="EMBL" id="QKZQ01000004">
    <property type="protein sequence ID" value="PZX46307.1"/>
    <property type="molecule type" value="Genomic_DNA"/>
</dbReference>
<dbReference type="GO" id="GO:0003979">
    <property type="term" value="F:UDP-glucose 6-dehydrogenase activity"/>
    <property type="evidence" value="ECO:0007669"/>
    <property type="project" value="UniProtKB-EC"/>
</dbReference>
<dbReference type="InterPro" id="IPR036291">
    <property type="entry name" value="NAD(P)-bd_dom_sf"/>
</dbReference>
<dbReference type="SUPFAM" id="SSF52413">
    <property type="entry name" value="UDP-glucose/GDP-mannose dehydrogenase C-terminal domain"/>
    <property type="match status" value="1"/>
</dbReference>
<dbReference type="PANTHER" id="PTHR43750:SF2">
    <property type="entry name" value="UDP-GLUCOSE 6-DEHYDROGENASE"/>
    <property type="match status" value="1"/>
</dbReference>
<feature type="binding site" evidence="10">
    <location>
        <position position="256"/>
    </location>
    <ligand>
        <name>NAD(+)</name>
        <dbReference type="ChEBI" id="CHEBI:57540"/>
    </ligand>
</feature>
<dbReference type="GO" id="GO:0051287">
    <property type="term" value="F:NAD binding"/>
    <property type="evidence" value="ECO:0007669"/>
    <property type="project" value="InterPro"/>
</dbReference>
<dbReference type="STRING" id="121821.GCA_001870675_01804"/>
<dbReference type="Pfam" id="PF00984">
    <property type="entry name" value="UDPG_MGDP_dh"/>
    <property type="match status" value="1"/>
</dbReference>
<name>A0A2W7QR18_9RHOB</name>
<dbReference type="GO" id="GO:0006065">
    <property type="term" value="P:UDP-glucuronate biosynthetic process"/>
    <property type="evidence" value="ECO:0007669"/>
    <property type="project" value="UniProtKB-UniPathway"/>
</dbReference>
<evidence type="ECO:0000256" key="5">
    <source>
        <dbReference type="ARBA" id="ARBA00023027"/>
    </source>
</evidence>
<evidence type="ECO:0000256" key="6">
    <source>
        <dbReference type="ARBA" id="ARBA00047473"/>
    </source>
</evidence>
<feature type="binding site" evidence="10">
    <location>
        <position position="314"/>
    </location>
    <ligand>
        <name>NAD(+)</name>
        <dbReference type="ChEBI" id="CHEBI:57540"/>
    </ligand>
</feature>
<feature type="binding site" evidence="9">
    <location>
        <position position="197"/>
    </location>
    <ligand>
        <name>substrate</name>
    </ligand>
</feature>
<evidence type="ECO:0000259" key="11">
    <source>
        <dbReference type="SMART" id="SM00984"/>
    </source>
</evidence>
<feature type="binding site" evidence="9">
    <location>
        <begin position="142"/>
        <end position="145"/>
    </location>
    <ligand>
        <name>substrate</name>
    </ligand>
</feature>
<feature type="binding site" evidence="9">
    <location>
        <position position="306"/>
    </location>
    <ligand>
        <name>substrate</name>
    </ligand>
</feature>
<dbReference type="PIRSF" id="PIRSF000124">
    <property type="entry name" value="UDPglc_GDPman_dh"/>
    <property type="match status" value="1"/>
</dbReference>
<protein>
    <recommendedName>
        <fullName evidence="3 7">UDP-glucose 6-dehydrogenase</fullName>
        <ecNumber evidence="3 7">1.1.1.22</ecNumber>
    </recommendedName>
</protein>
<feature type="binding site" evidence="10">
    <location>
        <position position="34"/>
    </location>
    <ligand>
        <name>NAD(+)</name>
        <dbReference type="ChEBI" id="CHEBI:57540"/>
    </ligand>
</feature>
<sequence length="388" mass="42451">MKFAIAGLGYVGLANAILLARQHTVVAVDISAERVANVNAGRTPIEDSLCQDYLSAGGLDLQATTDPVAAYEQADYVFIATPTNYNDQTHTFDTSSIEAVIAQVLAVNDHALMVIKSTVPVGYTERMRKEFNCDRIVFSPEFLREGLALHDNLYPSRIIVGEVSQRGAALAQILRNAALVEDTPVLLANPTEAEAIKLFANTYLATRVALFNEADTLAMQIGLDAREVIEGLCLDPRIGQSYNNPSFGYGGYCLPKDSKQLRANFADVPQALITATIESNDARKRTIADAIIAKRPRRVGIYRLVMKQGSDNFRQSAMLDIISMLSQEGLELVVHEPAYEGAAYMGHPLVQDFTEFAQGCDVIVANRMTEELQAHTAKVFTRDLFAAD</sequence>
<evidence type="ECO:0000256" key="9">
    <source>
        <dbReference type="PIRSR" id="PIRSR500134-2"/>
    </source>
</evidence>
<feature type="binding site" evidence="9">
    <location>
        <position position="250"/>
    </location>
    <ligand>
        <name>substrate</name>
    </ligand>
</feature>
<feature type="domain" description="UDP-glucose/GDP-mannose dehydrogenase C-terminal" evidence="11">
    <location>
        <begin position="300"/>
        <end position="387"/>
    </location>
</feature>
<feature type="binding site" evidence="10">
    <location>
        <position position="29"/>
    </location>
    <ligand>
        <name>NAD(+)</name>
        <dbReference type="ChEBI" id="CHEBI:57540"/>
    </ligand>
</feature>
<evidence type="ECO:0000256" key="4">
    <source>
        <dbReference type="ARBA" id="ARBA00023002"/>
    </source>
</evidence>
<comment type="pathway">
    <text evidence="1">Nucleotide-sugar biosynthesis; UDP-alpha-D-glucuronate biosynthesis; UDP-alpha-D-glucuronate from UDP-alpha-D-glucose: step 1/1.</text>
</comment>
<dbReference type="SMART" id="SM00984">
    <property type="entry name" value="UDPG_MGDP_dh_C"/>
    <property type="match status" value="1"/>
</dbReference>
<feature type="binding site" evidence="10">
    <location>
        <position position="83"/>
    </location>
    <ligand>
        <name>NAD(+)</name>
        <dbReference type="ChEBI" id="CHEBI:57540"/>
    </ligand>
</feature>
<comment type="similarity">
    <text evidence="2 7">Belongs to the UDP-glucose/GDP-mannose dehydrogenase family.</text>
</comment>
<feature type="active site" description="Nucleophile" evidence="8">
    <location>
        <position position="253"/>
    </location>
</feature>
<organism evidence="12 13">
    <name type="scientific">Roseinatronobacter thiooxidans</name>
    <dbReference type="NCBI Taxonomy" id="121821"/>
    <lineage>
        <taxon>Bacteria</taxon>
        <taxon>Pseudomonadati</taxon>
        <taxon>Pseudomonadota</taxon>
        <taxon>Alphaproteobacteria</taxon>
        <taxon>Rhodobacterales</taxon>
        <taxon>Paracoccaceae</taxon>
        <taxon>Roseinatronobacter</taxon>
    </lineage>
</organism>
<evidence type="ECO:0000256" key="8">
    <source>
        <dbReference type="PIRSR" id="PIRSR500134-1"/>
    </source>
</evidence>
<dbReference type="InterPro" id="IPR014026">
    <property type="entry name" value="UDP-Glc/GDP-Man_DH_dimer"/>
</dbReference>
<evidence type="ECO:0000256" key="1">
    <source>
        <dbReference type="ARBA" id="ARBA00004701"/>
    </source>
</evidence>
<dbReference type="Gene3D" id="1.10.1040.10">
    <property type="entry name" value="N-(1-d-carboxylethyl)-l-norvaline Dehydrogenase, domain 2"/>
    <property type="match status" value="1"/>
</dbReference>
<dbReference type="PIRSF" id="PIRSF500134">
    <property type="entry name" value="UDPglc_DH_bac"/>
    <property type="match status" value="1"/>
</dbReference>
<dbReference type="GO" id="GO:0000271">
    <property type="term" value="P:polysaccharide biosynthetic process"/>
    <property type="evidence" value="ECO:0007669"/>
    <property type="project" value="InterPro"/>
</dbReference>
<dbReference type="Pfam" id="PF03720">
    <property type="entry name" value="UDPG_MGDP_dh_C"/>
    <property type="match status" value="1"/>
</dbReference>
<dbReference type="InterPro" id="IPR036220">
    <property type="entry name" value="UDP-Glc/GDP-Man_DH_C_sf"/>
</dbReference>
<dbReference type="SUPFAM" id="SSF48179">
    <property type="entry name" value="6-phosphogluconate dehydrogenase C-terminal domain-like"/>
    <property type="match status" value="1"/>
</dbReference>
<feature type="binding site" evidence="9">
    <location>
        <position position="307"/>
    </location>
    <ligand>
        <name>substrate</name>
    </ligand>
</feature>
<dbReference type="OrthoDB" id="9803238at2"/>